<evidence type="ECO:0000256" key="1">
    <source>
        <dbReference type="SAM" id="MobiDB-lite"/>
    </source>
</evidence>
<accession>A0ABQ4WP28</accession>
<evidence type="ECO:0000313" key="2">
    <source>
        <dbReference type="EMBL" id="GJS54662.1"/>
    </source>
</evidence>
<feature type="region of interest" description="Disordered" evidence="1">
    <location>
        <begin position="316"/>
        <end position="358"/>
    </location>
</feature>
<reference evidence="2" key="1">
    <citation type="journal article" date="2022" name="Int. J. Mol. Sci.">
        <title>Draft Genome of Tanacetum Coccineum: Genomic Comparison of Closely Related Tanacetum-Family Plants.</title>
        <authorList>
            <person name="Yamashiro T."/>
            <person name="Shiraishi A."/>
            <person name="Nakayama K."/>
            <person name="Satake H."/>
        </authorList>
    </citation>
    <scope>NUCLEOTIDE SEQUENCE</scope>
</reference>
<dbReference type="EMBL" id="BQNB010008816">
    <property type="protein sequence ID" value="GJS54662.1"/>
    <property type="molecule type" value="Genomic_DNA"/>
</dbReference>
<protein>
    <submittedName>
        <fullName evidence="2">Uncharacterized protein</fullName>
    </submittedName>
</protein>
<name>A0ABQ4WP28_9ASTR</name>
<gene>
    <name evidence="2" type="ORF">Tco_0628024</name>
</gene>
<keyword evidence="3" id="KW-1185">Reference proteome</keyword>
<comment type="caution">
    <text evidence="2">The sequence shown here is derived from an EMBL/GenBank/DDBJ whole genome shotgun (WGS) entry which is preliminary data.</text>
</comment>
<dbReference type="Proteomes" id="UP001151760">
    <property type="component" value="Unassembled WGS sequence"/>
</dbReference>
<feature type="compositionally biased region" description="Basic and acidic residues" evidence="1">
    <location>
        <begin position="337"/>
        <end position="351"/>
    </location>
</feature>
<reference evidence="2" key="2">
    <citation type="submission" date="2022-01" db="EMBL/GenBank/DDBJ databases">
        <authorList>
            <person name="Yamashiro T."/>
            <person name="Shiraishi A."/>
            <person name="Satake H."/>
            <person name="Nakayama K."/>
        </authorList>
    </citation>
    <scope>NUCLEOTIDE SEQUENCE</scope>
</reference>
<organism evidence="2 3">
    <name type="scientific">Tanacetum coccineum</name>
    <dbReference type="NCBI Taxonomy" id="301880"/>
    <lineage>
        <taxon>Eukaryota</taxon>
        <taxon>Viridiplantae</taxon>
        <taxon>Streptophyta</taxon>
        <taxon>Embryophyta</taxon>
        <taxon>Tracheophyta</taxon>
        <taxon>Spermatophyta</taxon>
        <taxon>Magnoliopsida</taxon>
        <taxon>eudicotyledons</taxon>
        <taxon>Gunneridae</taxon>
        <taxon>Pentapetalae</taxon>
        <taxon>asterids</taxon>
        <taxon>campanulids</taxon>
        <taxon>Asterales</taxon>
        <taxon>Asteraceae</taxon>
        <taxon>Asteroideae</taxon>
        <taxon>Anthemideae</taxon>
        <taxon>Anthemidinae</taxon>
        <taxon>Tanacetum</taxon>
    </lineage>
</organism>
<evidence type="ECO:0000313" key="3">
    <source>
        <dbReference type="Proteomes" id="UP001151760"/>
    </source>
</evidence>
<sequence>MIELPPSRGKLPTKPLFKYQSLIGHKGISTFVGSITQNLADLQDDQRRFVSFMTIQLFTSRIEDRLLIYGQIRRVIQLSDDQLFIKALEEFKPSVYGENYEEENENATHEKGYNASKKRKQAIDIIYVTKKWFFSEIMLNQSSNRSFIVPQIWAIGKKLINRGKKTLKPEHSFVHVIRKHDVDAFNTLCQMHVGSGDSNNLHRYRHYEDYTCLNENNEGLKGILEDFPEVNIVNDVSSDAALDETLIHDRVNGKSVNHITQPDGEINYAVNEDVSSQLYEDLNGKDNEDDGTVKQNDDIESTTNDLLNAQIDQKVEQNEEVVPKSFNPSSGSTYAIHEPKVERRPFDEKLSESVADSS</sequence>
<proteinExistence type="predicted"/>